<dbReference type="Gene3D" id="3.40.50.1000">
    <property type="entry name" value="HAD superfamily/HAD-like"/>
    <property type="match status" value="1"/>
</dbReference>
<dbReference type="Pfam" id="PF00702">
    <property type="entry name" value="Hydrolase"/>
    <property type="match status" value="1"/>
</dbReference>
<dbReference type="GO" id="GO:1990738">
    <property type="term" value="F:pseudouridine 5'-phosphatase activity"/>
    <property type="evidence" value="ECO:0007669"/>
    <property type="project" value="EnsemblFungi"/>
</dbReference>
<protein>
    <submittedName>
        <fullName evidence="1">HAD-like protein</fullName>
    </submittedName>
</protein>
<evidence type="ECO:0000313" key="2">
    <source>
        <dbReference type="Proteomes" id="UP000095038"/>
    </source>
</evidence>
<dbReference type="EMBL" id="KV454477">
    <property type="protein sequence ID" value="ODV62290.1"/>
    <property type="molecule type" value="Genomic_DNA"/>
</dbReference>
<proteinExistence type="predicted"/>
<dbReference type="STRING" id="1344418.A0A1D2VKZ7"/>
<organism evidence="1 2">
    <name type="scientific">Ascoidea rubescens DSM 1968</name>
    <dbReference type="NCBI Taxonomy" id="1344418"/>
    <lineage>
        <taxon>Eukaryota</taxon>
        <taxon>Fungi</taxon>
        <taxon>Dikarya</taxon>
        <taxon>Ascomycota</taxon>
        <taxon>Saccharomycotina</taxon>
        <taxon>Saccharomycetes</taxon>
        <taxon>Ascoideaceae</taxon>
        <taxon>Ascoidea</taxon>
    </lineage>
</organism>
<dbReference type="FunFam" id="1.10.150.240:FF:000001">
    <property type="entry name" value="Haloacid dehalogenase-like hydrolase domain"/>
    <property type="match status" value="1"/>
</dbReference>
<dbReference type="InterPro" id="IPR036412">
    <property type="entry name" value="HAD-like_sf"/>
</dbReference>
<dbReference type="SFLD" id="SFLDG01129">
    <property type="entry name" value="C1.5:_HAD__Beta-PGM__Phosphata"/>
    <property type="match status" value="1"/>
</dbReference>
<gene>
    <name evidence="1" type="ORF">ASCRUDRAFT_74709</name>
</gene>
<sequence length="247" mass="27797">MTRNTISRKFRACLFDMDGLLINSESKYTEVTDELLAMYGKGPLTWDVKVELQGRPGNESTAFLIKSYDLPISPQEVYDISFKLQESKWPTCEFLPGVLLLLKKLKESGVPMAVATSSYKLNFQRKTSHLKEFDLFDGNIIAGDDSRIGKGRGKPKPDIWLLSLKMLNENLGLLNTDNKIKPEECMVFEDGKPGVLGAIAANCYVIWVPDVNAVKAIGEENVLKIIEGKGEVLLSIKEFDFKKYNFF</sequence>
<dbReference type="RefSeq" id="XP_020048597.1">
    <property type="nucleotide sequence ID" value="XM_020192793.1"/>
</dbReference>
<dbReference type="PANTHER" id="PTHR18901:SF38">
    <property type="entry name" value="PSEUDOURIDINE-5'-PHOSPHATASE"/>
    <property type="match status" value="1"/>
</dbReference>
<dbReference type="Proteomes" id="UP000095038">
    <property type="component" value="Unassembled WGS sequence"/>
</dbReference>
<dbReference type="SUPFAM" id="SSF56784">
    <property type="entry name" value="HAD-like"/>
    <property type="match status" value="1"/>
</dbReference>
<keyword evidence="2" id="KW-1185">Reference proteome</keyword>
<dbReference type="Gene3D" id="1.10.150.240">
    <property type="entry name" value="Putative phosphatase, domain 2"/>
    <property type="match status" value="1"/>
</dbReference>
<dbReference type="GO" id="GO:0008253">
    <property type="term" value="F:5'-nucleotidase activity"/>
    <property type="evidence" value="ECO:0007669"/>
    <property type="project" value="EnsemblFungi"/>
</dbReference>
<dbReference type="InParanoid" id="A0A1D2VKZ7"/>
<reference evidence="2" key="1">
    <citation type="submission" date="2016-05" db="EMBL/GenBank/DDBJ databases">
        <title>Comparative genomics of biotechnologically important yeasts.</title>
        <authorList>
            <consortium name="DOE Joint Genome Institute"/>
            <person name="Riley R."/>
            <person name="Haridas S."/>
            <person name="Wolfe K.H."/>
            <person name="Lopes M.R."/>
            <person name="Hittinger C.T."/>
            <person name="Goker M."/>
            <person name="Salamov A."/>
            <person name="Wisecaver J."/>
            <person name="Long T.M."/>
            <person name="Aerts A.L."/>
            <person name="Barry K."/>
            <person name="Choi C."/>
            <person name="Clum A."/>
            <person name="Coughlan A.Y."/>
            <person name="Deshpande S."/>
            <person name="Douglass A.P."/>
            <person name="Hanson S.J."/>
            <person name="Klenk H.-P."/>
            <person name="Labutti K."/>
            <person name="Lapidus A."/>
            <person name="Lindquist E."/>
            <person name="Lipzen A."/>
            <person name="Meier-Kolthoff J.P."/>
            <person name="Ohm R.A."/>
            <person name="Otillar R.P."/>
            <person name="Pangilinan J."/>
            <person name="Peng Y."/>
            <person name="Rokas A."/>
            <person name="Rosa C.A."/>
            <person name="Scheuner C."/>
            <person name="Sibirny A.A."/>
            <person name="Slot J.C."/>
            <person name="Stielow J.B."/>
            <person name="Sun H."/>
            <person name="Kurtzman C.P."/>
            <person name="Blackwell M."/>
            <person name="Grigoriev I.V."/>
            <person name="Jeffries T.W."/>
        </authorList>
    </citation>
    <scope>NUCLEOTIDE SEQUENCE [LARGE SCALE GENOMIC DNA]</scope>
    <source>
        <strain evidence="2">DSM 1968</strain>
    </source>
</reference>
<dbReference type="GeneID" id="30966429"/>
<dbReference type="SFLD" id="SFLDS00003">
    <property type="entry name" value="Haloacid_Dehalogenase"/>
    <property type="match status" value="1"/>
</dbReference>
<name>A0A1D2VKZ7_9ASCO</name>
<dbReference type="AlphaFoldDB" id="A0A1D2VKZ7"/>
<accession>A0A1D2VKZ7</accession>
<evidence type="ECO:0000313" key="1">
    <source>
        <dbReference type="EMBL" id="ODV62290.1"/>
    </source>
</evidence>
<dbReference type="OrthoDB" id="40579at2759"/>
<dbReference type="InterPro" id="IPR023198">
    <property type="entry name" value="PGP-like_dom2"/>
</dbReference>
<dbReference type="InterPro" id="IPR023214">
    <property type="entry name" value="HAD_sf"/>
</dbReference>
<dbReference type="FunCoup" id="A0A1D2VKZ7">
    <property type="interactions" value="198"/>
</dbReference>
<dbReference type="PANTHER" id="PTHR18901">
    <property type="entry name" value="2-DEOXYGLUCOSE-6-PHOSPHATE PHOSPHATASE 2"/>
    <property type="match status" value="1"/>
</dbReference>